<dbReference type="Proteomes" id="UP001626550">
    <property type="component" value="Unassembled WGS sequence"/>
</dbReference>
<evidence type="ECO:0000313" key="2">
    <source>
        <dbReference type="Proteomes" id="UP001626550"/>
    </source>
</evidence>
<proteinExistence type="predicted"/>
<gene>
    <name evidence="1" type="ORF">Ciccas_014217</name>
</gene>
<evidence type="ECO:0000313" key="1">
    <source>
        <dbReference type="EMBL" id="KAL3307272.1"/>
    </source>
</evidence>
<organism evidence="1 2">
    <name type="scientific">Cichlidogyrus casuarinus</name>
    <dbReference type="NCBI Taxonomy" id="1844966"/>
    <lineage>
        <taxon>Eukaryota</taxon>
        <taxon>Metazoa</taxon>
        <taxon>Spiralia</taxon>
        <taxon>Lophotrochozoa</taxon>
        <taxon>Platyhelminthes</taxon>
        <taxon>Monogenea</taxon>
        <taxon>Monopisthocotylea</taxon>
        <taxon>Dactylogyridea</taxon>
        <taxon>Ancyrocephalidae</taxon>
        <taxon>Cichlidogyrus</taxon>
    </lineage>
</organism>
<protein>
    <submittedName>
        <fullName evidence="1">Uncharacterized protein</fullName>
    </submittedName>
</protein>
<dbReference type="EMBL" id="JBJKFK010007818">
    <property type="protein sequence ID" value="KAL3307272.1"/>
    <property type="molecule type" value="Genomic_DNA"/>
</dbReference>
<accession>A0ABD2PKV2</accession>
<dbReference type="AlphaFoldDB" id="A0ABD2PKV2"/>
<keyword evidence="2" id="KW-1185">Reference proteome</keyword>
<sequence length="94" mass="10611">MPRGAPQDGSKSHTTDQVIILDSNEIFSHDRNTQHLLEVDTQDKFAALQIDQTAHMLGKCSNGVTFHTGIEDIDNKYDTRVFPFLLEQRSDLPV</sequence>
<name>A0ABD2PKV2_9PLAT</name>
<reference evidence="1 2" key="1">
    <citation type="submission" date="2024-11" db="EMBL/GenBank/DDBJ databases">
        <title>Adaptive evolution of stress response genes in parasites aligns with host niche diversity.</title>
        <authorList>
            <person name="Hahn C."/>
            <person name="Resl P."/>
        </authorList>
    </citation>
    <scope>NUCLEOTIDE SEQUENCE [LARGE SCALE GENOMIC DNA]</scope>
    <source>
        <strain evidence="1">EGGRZ-B1_66</strain>
        <tissue evidence="1">Body</tissue>
    </source>
</reference>
<comment type="caution">
    <text evidence="1">The sequence shown here is derived from an EMBL/GenBank/DDBJ whole genome shotgun (WGS) entry which is preliminary data.</text>
</comment>